<reference evidence="2 3" key="1">
    <citation type="submission" date="2019-02" db="EMBL/GenBank/DDBJ databases">
        <title>Deep-cultivation of Planctomycetes and their phenomic and genomic characterization uncovers novel biology.</title>
        <authorList>
            <person name="Wiegand S."/>
            <person name="Jogler M."/>
            <person name="Boedeker C."/>
            <person name="Pinto D."/>
            <person name="Vollmers J."/>
            <person name="Rivas-Marin E."/>
            <person name="Kohn T."/>
            <person name="Peeters S.H."/>
            <person name="Heuer A."/>
            <person name="Rast P."/>
            <person name="Oberbeckmann S."/>
            <person name="Bunk B."/>
            <person name="Jeske O."/>
            <person name="Meyerdierks A."/>
            <person name="Storesund J.E."/>
            <person name="Kallscheuer N."/>
            <person name="Luecker S."/>
            <person name="Lage O.M."/>
            <person name="Pohl T."/>
            <person name="Merkel B.J."/>
            <person name="Hornburger P."/>
            <person name="Mueller R.-W."/>
            <person name="Bruemmer F."/>
            <person name="Labrenz M."/>
            <person name="Spormann A.M."/>
            <person name="Op den Camp H."/>
            <person name="Overmann J."/>
            <person name="Amann R."/>
            <person name="Jetten M.S.M."/>
            <person name="Mascher T."/>
            <person name="Medema M.H."/>
            <person name="Devos D.P."/>
            <person name="Kaster A.-K."/>
            <person name="Ovreas L."/>
            <person name="Rohde M."/>
            <person name="Galperin M.Y."/>
            <person name="Jogler C."/>
        </authorList>
    </citation>
    <scope>NUCLEOTIDE SEQUENCE [LARGE SCALE GENOMIC DNA]</scope>
    <source>
        <strain evidence="2 3">HG15A2</strain>
    </source>
</reference>
<dbReference type="RefSeq" id="WP_145062587.1">
    <property type="nucleotide sequence ID" value="NZ_CP036263.1"/>
</dbReference>
<dbReference type="PANTHER" id="PTHR37489">
    <property type="entry name" value="DUF3500 DOMAIN-CONTAINING PROTEIN"/>
    <property type="match status" value="1"/>
</dbReference>
<dbReference type="PANTHER" id="PTHR37489:SF1">
    <property type="entry name" value="DUF3500 DOMAIN-CONTAINING PROTEIN"/>
    <property type="match status" value="1"/>
</dbReference>
<keyword evidence="1" id="KW-0732">Signal</keyword>
<dbReference type="Pfam" id="PF12006">
    <property type="entry name" value="DUF3500"/>
    <property type="match status" value="1"/>
</dbReference>
<dbReference type="InterPro" id="IPR021889">
    <property type="entry name" value="DUF3500"/>
</dbReference>
<dbReference type="KEGG" id="amob:HG15A2_41730"/>
<proteinExistence type="predicted"/>
<dbReference type="AlphaFoldDB" id="A0A517N117"/>
<protein>
    <recommendedName>
        <fullName evidence="4">DUF3500 domain-containing protein</fullName>
    </recommendedName>
</protein>
<dbReference type="OrthoDB" id="581140at2"/>
<dbReference type="EMBL" id="CP036263">
    <property type="protein sequence ID" value="QDT00831.1"/>
    <property type="molecule type" value="Genomic_DNA"/>
</dbReference>
<sequence precursor="true">MPRPAPIARALVASLILTYAPFASAQPTASDQFVSEASRIVGTYEPKSREHTPQAMAEAAQRFLETLDDAQRQQAALTLDDPERREWTNLPARSDAGGLQLGKCNQQQVEAACDLMGTLFSKQGYAKMCHIMLADDQLLKGGRARSGFGTEEFAVVIFGTPSPDTPWAFQLDGHHVGVNLAIEGKKLTMSPSFIGTQPEAYHLADKKIRPFERETDGATELINSLDPKLQAQAIVKPKRGRIKTGPGTDGKVPEAAGVSCADFSDAQKEALMKLIAQWVNDLPPEQAELRMEQLRKEIDQMHFAWHGPTAAGSDVSYAIQGPTLIIEYACQNLGDKPTDHLHSMYRDPTNEYGKQLK</sequence>
<organism evidence="2 3">
    <name type="scientific">Adhaeretor mobilis</name>
    <dbReference type="NCBI Taxonomy" id="1930276"/>
    <lineage>
        <taxon>Bacteria</taxon>
        <taxon>Pseudomonadati</taxon>
        <taxon>Planctomycetota</taxon>
        <taxon>Planctomycetia</taxon>
        <taxon>Pirellulales</taxon>
        <taxon>Lacipirellulaceae</taxon>
        <taxon>Adhaeretor</taxon>
    </lineage>
</organism>
<keyword evidence="3" id="KW-1185">Reference proteome</keyword>
<name>A0A517N117_9BACT</name>
<evidence type="ECO:0000313" key="2">
    <source>
        <dbReference type="EMBL" id="QDT00831.1"/>
    </source>
</evidence>
<feature type="signal peptide" evidence="1">
    <location>
        <begin position="1"/>
        <end position="25"/>
    </location>
</feature>
<gene>
    <name evidence="2" type="ORF">HG15A2_41730</name>
</gene>
<dbReference type="Proteomes" id="UP000319852">
    <property type="component" value="Chromosome"/>
</dbReference>
<evidence type="ECO:0000313" key="3">
    <source>
        <dbReference type="Proteomes" id="UP000319852"/>
    </source>
</evidence>
<evidence type="ECO:0008006" key="4">
    <source>
        <dbReference type="Google" id="ProtNLM"/>
    </source>
</evidence>
<accession>A0A517N117</accession>
<feature type="chain" id="PRO_5021732305" description="DUF3500 domain-containing protein" evidence="1">
    <location>
        <begin position="26"/>
        <end position="357"/>
    </location>
</feature>
<evidence type="ECO:0000256" key="1">
    <source>
        <dbReference type="SAM" id="SignalP"/>
    </source>
</evidence>